<keyword evidence="2" id="KW-0472">Membrane</keyword>
<evidence type="ECO:0000256" key="2">
    <source>
        <dbReference type="SAM" id="Phobius"/>
    </source>
</evidence>
<protein>
    <submittedName>
        <fullName evidence="3">Uncharacterized protein</fullName>
    </submittedName>
</protein>
<gene>
    <name evidence="3" type="ORF">LCGC14_3082550</name>
</gene>
<feature type="transmembrane region" description="Helical" evidence="2">
    <location>
        <begin position="94"/>
        <end position="120"/>
    </location>
</feature>
<sequence length="349" mass="36742">GEGSAVEGLAAALGADSEDSGERPPPPPPPTPPRIEDAEPELVPASDPRYQTDRMDSITDDGTLELTDEEPSIPPVSQAAPPAATGASKSRRGLWIWLIAVGLGLIGLVVGGVFAVRALLEGADEIGRAVTQPITTKLLIPVPRPAPTPPTGQAKTRFPLARQVQLATARAPAGAFCLFHVDLARTVKGVARIHSRSDETLRKIAASKLWQDASKRIDEGSMPTSMTLFLIGTSEPAGELFGKFYGALSGGRKDPLEGMWSLTRSDRVMPHFLLRLKGPAAKAYSAELAKLAEALQPQADRPVGGPITCGKLRLSPVGLVAADEMFVGTGQTLSDLGAVHTNAGQQRRL</sequence>
<proteinExistence type="predicted"/>
<feature type="non-terminal residue" evidence="3">
    <location>
        <position position="349"/>
    </location>
</feature>
<reference evidence="3" key="1">
    <citation type="journal article" date="2015" name="Nature">
        <title>Complex archaea that bridge the gap between prokaryotes and eukaryotes.</title>
        <authorList>
            <person name="Spang A."/>
            <person name="Saw J.H."/>
            <person name="Jorgensen S.L."/>
            <person name="Zaremba-Niedzwiedzka K."/>
            <person name="Martijn J."/>
            <person name="Lind A.E."/>
            <person name="van Eijk R."/>
            <person name="Schleper C."/>
            <person name="Guy L."/>
            <person name="Ettema T.J."/>
        </authorList>
    </citation>
    <scope>NUCLEOTIDE SEQUENCE</scope>
</reference>
<keyword evidence="2" id="KW-1133">Transmembrane helix</keyword>
<feature type="region of interest" description="Disordered" evidence="1">
    <location>
        <begin position="1"/>
        <end position="85"/>
    </location>
</feature>
<feature type="non-terminal residue" evidence="3">
    <location>
        <position position="1"/>
    </location>
</feature>
<evidence type="ECO:0000256" key="1">
    <source>
        <dbReference type="SAM" id="MobiDB-lite"/>
    </source>
</evidence>
<name>A0A0F8Z3J8_9ZZZZ</name>
<evidence type="ECO:0000313" key="3">
    <source>
        <dbReference type="EMBL" id="KKK54651.1"/>
    </source>
</evidence>
<feature type="compositionally biased region" description="Pro residues" evidence="1">
    <location>
        <begin position="23"/>
        <end position="33"/>
    </location>
</feature>
<dbReference type="EMBL" id="LAZR01065889">
    <property type="protein sequence ID" value="KKK54651.1"/>
    <property type="molecule type" value="Genomic_DNA"/>
</dbReference>
<feature type="compositionally biased region" description="Acidic residues" evidence="1">
    <location>
        <begin position="58"/>
        <end position="71"/>
    </location>
</feature>
<accession>A0A0F8Z3J8</accession>
<keyword evidence="2" id="KW-0812">Transmembrane</keyword>
<dbReference type="AlphaFoldDB" id="A0A0F8Z3J8"/>
<comment type="caution">
    <text evidence="3">The sequence shown here is derived from an EMBL/GenBank/DDBJ whole genome shotgun (WGS) entry which is preliminary data.</text>
</comment>
<organism evidence="3">
    <name type="scientific">marine sediment metagenome</name>
    <dbReference type="NCBI Taxonomy" id="412755"/>
    <lineage>
        <taxon>unclassified sequences</taxon>
        <taxon>metagenomes</taxon>
        <taxon>ecological metagenomes</taxon>
    </lineage>
</organism>